<dbReference type="AlphaFoldDB" id="A0A428TLY7"/>
<dbReference type="InterPro" id="IPR056884">
    <property type="entry name" value="NPHP3-like_N"/>
</dbReference>
<name>A0A428TLY7_9HYPO</name>
<keyword evidence="1" id="KW-0677">Repeat</keyword>
<dbReference type="InterPro" id="IPR002110">
    <property type="entry name" value="Ankyrin_rpt"/>
</dbReference>
<feature type="repeat" description="ANK" evidence="2">
    <location>
        <begin position="732"/>
        <end position="764"/>
    </location>
</feature>
<dbReference type="PANTHER" id="PTHR10039:SF5">
    <property type="entry name" value="NACHT DOMAIN-CONTAINING PROTEIN"/>
    <property type="match status" value="1"/>
</dbReference>
<feature type="repeat" description="ANK" evidence="2">
    <location>
        <begin position="569"/>
        <end position="601"/>
    </location>
</feature>
<keyword evidence="5" id="KW-1185">Reference proteome</keyword>
<dbReference type="Gene3D" id="3.40.50.300">
    <property type="entry name" value="P-loop containing nucleotide triphosphate hydrolases"/>
    <property type="match status" value="1"/>
</dbReference>
<dbReference type="InterPro" id="IPR036770">
    <property type="entry name" value="Ankyrin_rpt-contain_sf"/>
</dbReference>
<accession>A0A428TLY7</accession>
<evidence type="ECO:0000259" key="3">
    <source>
        <dbReference type="Pfam" id="PF24883"/>
    </source>
</evidence>
<dbReference type="Pfam" id="PF12796">
    <property type="entry name" value="Ank_2"/>
    <property type="match status" value="5"/>
</dbReference>
<reference evidence="4 5" key="1">
    <citation type="submission" date="2017-06" db="EMBL/GenBank/DDBJ databases">
        <title>Comparative genomic analysis of Ambrosia Fusariam Clade fungi.</title>
        <authorList>
            <person name="Stajich J.E."/>
            <person name="Carrillo J."/>
            <person name="Kijimoto T."/>
            <person name="Eskalen A."/>
            <person name="O'Donnell K."/>
            <person name="Kasson M."/>
        </authorList>
    </citation>
    <scope>NUCLEOTIDE SEQUENCE [LARGE SCALE GENOMIC DNA]</scope>
    <source>
        <strain evidence="4 5">NRRL62579</strain>
    </source>
</reference>
<dbReference type="InterPro" id="IPR027417">
    <property type="entry name" value="P-loop_NTPase"/>
</dbReference>
<feature type="repeat" description="ANK" evidence="2">
    <location>
        <begin position="898"/>
        <end position="930"/>
    </location>
</feature>
<dbReference type="Pfam" id="PF24883">
    <property type="entry name" value="NPHP3_N"/>
    <property type="match status" value="1"/>
</dbReference>
<comment type="caution">
    <text evidence="4">The sequence shown here is derived from an EMBL/GenBank/DDBJ whole genome shotgun (WGS) entry which is preliminary data.</text>
</comment>
<feature type="repeat" description="ANK" evidence="2">
    <location>
        <begin position="602"/>
        <end position="634"/>
    </location>
</feature>
<feature type="repeat" description="ANK" evidence="2">
    <location>
        <begin position="699"/>
        <end position="731"/>
    </location>
</feature>
<dbReference type="PROSITE" id="PS50297">
    <property type="entry name" value="ANK_REP_REGION"/>
    <property type="match status" value="3"/>
</dbReference>
<dbReference type="EMBL" id="NKCK01000071">
    <property type="protein sequence ID" value="RSM03025.1"/>
    <property type="molecule type" value="Genomic_DNA"/>
</dbReference>
<evidence type="ECO:0000313" key="4">
    <source>
        <dbReference type="EMBL" id="RSM03025.1"/>
    </source>
</evidence>
<dbReference type="SUPFAM" id="SSF52540">
    <property type="entry name" value="P-loop containing nucleoside triphosphate hydrolases"/>
    <property type="match status" value="1"/>
</dbReference>
<dbReference type="Proteomes" id="UP000287144">
    <property type="component" value="Unassembled WGS sequence"/>
</dbReference>
<evidence type="ECO:0000313" key="5">
    <source>
        <dbReference type="Proteomes" id="UP000287144"/>
    </source>
</evidence>
<keyword evidence="2" id="KW-0040">ANK repeat</keyword>
<evidence type="ECO:0000256" key="1">
    <source>
        <dbReference type="ARBA" id="ARBA00022737"/>
    </source>
</evidence>
<evidence type="ECO:0000256" key="2">
    <source>
        <dbReference type="PROSITE-ProRule" id="PRU00023"/>
    </source>
</evidence>
<dbReference type="STRING" id="1325735.A0A428TLY7"/>
<dbReference type="SMART" id="SM00248">
    <property type="entry name" value="ANK"/>
    <property type="match status" value="12"/>
</dbReference>
<feature type="repeat" description="ANK" evidence="2">
    <location>
        <begin position="831"/>
        <end position="852"/>
    </location>
</feature>
<feature type="domain" description="Nephrocystin 3-like N-terminal" evidence="3">
    <location>
        <begin position="15"/>
        <end position="188"/>
    </location>
</feature>
<organism evidence="4 5">
    <name type="scientific">Fusarium oligoseptatum</name>
    <dbReference type="NCBI Taxonomy" id="2604345"/>
    <lineage>
        <taxon>Eukaryota</taxon>
        <taxon>Fungi</taxon>
        <taxon>Dikarya</taxon>
        <taxon>Ascomycota</taxon>
        <taxon>Pezizomycotina</taxon>
        <taxon>Sordariomycetes</taxon>
        <taxon>Hypocreomycetidae</taxon>
        <taxon>Hypocreales</taxon>
        <taxon>Nectriaceae</taxon>
        <taxon>Fusarium</taxon>
        <taxon>Fusarium solani species complex</taxon>
    </lineage>
</organism>
<feature type="repeat" description="ANK" evidence="2">
    <location>
        <begin position="865"/>
        <end position="897"/>
    </location>
</feature>
<protein>
    <recommendedName>
        <fullName evidence="3">Nephrocystin 3-like N-terminal domain-containing protein</fullName>
    </recommendedName>
</protein>
<proteinExistence type="predicted"/>
<dbReference type="SUPFAM" id="SSF48403">
    <property type="entry name" value="Ankyrin repeat"/>
    <property type="match status" value="1"/>
</dbReference>
<dbReference type="PROSITE" id="PS50088">
    <property type="entry name" value="ANK_REPEAT"/>
    <property type="match status" value="7"/>
</dbReference>
<dbReference type="Gene3D" id="1.25.40.20">
    <property type="entry name" value="Ankyrin repeat-containing domain"/>
    <property type="match status" value="2"/>
</dbReference>
<dbReference type="PANTHER" id="PTHR10039">
    <property type="entry name" value="AMELOGENIN"/>
    <property type="match status" value="1"/>
</dbReference>
<sequence>MDSRKTSIKKAHYKTCRWFLEHPQYLQWLDPREHSHLGFLWIRGKPGAGKSTIMKFIYDQTKKKKSRERAVTASFFFHARGDDLEKSIPGMYRSLLLQLLEGYPDLQETLDDTDVVPRGQIGCPSLNILKDLFHNAVSNLGQRTFTCFIDALDECDEQQVMEMVHYFEELAESSASTGVQLQICFSSRHYPYIRIRHGIELTLEDQEGHSKDMDKYIRSSLRIKDAALVDELRSQMIEKAAGVFLWLVLVVDILNKENNRGRLALRKRLAEAPSGLNELFNDILRRDTDNMEDLLLSILWILCAKRPLRPEEYYHALWSGLVQKSLADSEVPNVEVADFSDCVKGHVITSSKGLAEITKTKSPTVQFIHESVTDFLVKDRGLQELWPDLGYDWRSQGHERLKECCSTYINHEMVHAYVRSIDSATKPDGSSRVKERFPFLEYASQYVLYHSNAAAQAIPQTEFLSRTSTPDWVTTINLFEKYEIRRYSPTASLIYILADKGFSGLIRSWLQSNPVIDIQGERYKYPLFAALANGHKDAFASLLGSTWTMCEGVEHVGGFGVKKDFVERRHRTPLTWAAQEGLSTVVKLLVQSGADVDGVDLRGYTPLMRASEAGQQAVVSFLVKQDAAVKSLHAHKAMSLAMENGQAGTVKLLMEANIHWGFKPGTLQKALRRASEEGNEAMVQFLIEKEVDIDAQDFTGRTALSIAYYEGHPQIVKLLIEANADLKLKPGSLQAALRRASKKGNEAMVQFLIEKGVGIDAQDFDGRTALSHAFLNDHFPIVKRLIKANVDLKCDPRILQETLRAASAKGKEETVKALIEQEVELDTQDSEGHTALSLASGNGHLPIVKLLIGDAQVEHSLRVKAPRPALVEASKYGNEPVVKFLIEKGAELNACDLEGCTALSRALGNHHPAIVKLLIESGAKHDDDDPNGQNALCRASRHGHLEIVEALLEAEPQMNPDVKGSKLQSAFKDGPILALSQTQSRATSGSGMTSNHSRAGFDAYNASSGEDGRGKALCVEAARGLRLEDPVIDDFAWDSLTKITGVDAGDHLERPGEGGPESLACTEKPGPDRLDCPAAISAWTELTDDTGNIAIKGGRCRSATKGACRATACAPGQDISVALDEITGRMWNPVSMRCVLGGTGGIWQNEGSTLVIELDRP</sequence>
<gene>
    <name evidence="4" type="ORF">CEP52_007614</name>
</gene>